<organism evidence="6 7">
    <name type="scientific">Littorina saxatilis</name>
    <dbReference type="NCBI Taxonomy" id="31220"/>
    <lineage>
        <taxon>Eukaryota</taxon>
        <taxon>Metazoa</taxon>
        <taxon>Spiralia</taxon>
        <taxon>Lophotrochozoa</taxon>
        <taxon>Mollusca</taxon>
        <taxon>Gastropoda</taxon>
        <taxon>Caenogastropoda</taxon>
        <taxon>Littorinimorpha</taxon>
        <taxon>Littorinoidea</taxon>
        <taxon>Littorinidae</taxon>
        <taxon>Littorina</taxon>
    </lineage>
</organism>
<dbReference type="Proteomes" id="UP001374579">
    <property type="component" value="Unassembled WGS sequence"/>
</dbReference>
<reference evidence="6 7" key="1">
    <citation type="submission" date="2024-02" db="EMBL/GenBank/DDBJ databases">
        <title>Chromosome-scale genome assembly of the rough periwinkle Littorina saxatilis.</title>
        <authorList>
            <person name="De Jode A."/>
            <person name="Faria R."/>
            <person name="Formenti G."/>
            <person name="Sims Y."/>
            <person name="Smith T.P."/>
            <person name="Tracey A."/>
            <person name="Wood J.M.D."/>
            <person name="Zagrodzka Z.B."/>
            <person name="Johannesson K."/>
            <person name="Butlin R.K."/>
            <person name="Leder E.H."/>
        </authorList>
    </citation>
    <scope>NUCLEOTIDE SEQUENCE [LARGE SCALE GENOMIC DNA]</scope>
    <source>
        <strain evidence="6">Snail1</strain>
        <tissue evidence="6">Muscle</tissue>
    </source>
</reference>
<evidence type="ECO:0000313" key="6">
    <source>
        <dbReference type="EMBL" id="KAK7088634.1"/>
    </source>
</evidence>
<evidence type="ECO:0000313" key="7">
    <source>
        <dbReference type="Proteomes" id="UP001374579"/>
    </source>
</evidence>
<evidence type="ECO:0000256" key="3">
    <source>
        <dbReference type="ARBA" id="ARBA00023157"/>
    </source>
</evidence>
<keyword evidence="7" id="KW-1185">Reference proteome</keyword>
<dbReference type="AlphaFoldDB" id="A0AAN9AKR4"/>
<dbReference type="Pfam" id="PF00050">
    <property type="entry name" value="Kazal_1"/>
    <property type="match status" value="1"/>
</dbReference>
<feature type="signal peptide" evidence="4">
    <location>
        <begin position="1"/>
        <end position="20"/>
    </location>
</feature>
<comment type="caution">
    <text evidence="6">The sequence shown here is derived from an EMBL/GenBank/DDBJ whole genome shotgun (WGS) entry which is preliminary data.</text>
</comment>
<name>A0AAN9AKR4_9CAEN</name>
<keyword evidence="1" id="KW-0646">Protease inhibitor</keyword>
<dbReference type="InterPro" id="IPR036058">
    <property type="entry name" value="Kazal_dom_sf"/>
</dbReference>
<keyword evidence="2" id="KW-0722">Serine protease inhibitor</keyword>
<dbReference type="SMART" id="SM00280">
    <property type="entry name" value="KAZAL"/>
    <property type="match status" value="1"/>
</dbReference>
<dbReference type="PANTHER" id="PTHR10913">
    <property type="entry name" value="FOLLISTATIN-RELATED"/>
    <property type="match status" value="1"/>
</dbReference>
<accession>A0AAN9AKR4</accession>
<sequence length="67" mass="7232">MKVVLVLLFLGLMAFSTATAQCQSNRGCNRMYSPVCGSDGKTYGNGCMLLRAQDCDSTITKEKDGEC</sequence>
<dbReference type="Gene3D" id="3.30.60.30">
    <property type="match status" value="1"/>
</dbReference>
<gene>
    <name evidence="6" type="ORF">V1264_022536</name>
</gene>
<dbReference type="GO" id="GO:0005576">
    <property type="term" value="C:extracellular region"/>
    <property type="evidence" value="ECO:0007669"/>
    <property type="project" value="TreeGrafter"/>
</dbReference>
<proteinExistence type="predicted"/>
<dbReference type="SUPFAM" id="SSF100895">
    <property type="entry name" value="Kazal-type serine protease inhibitors"/>
    <property type="match status" value="1"/>
</dbReference>
<dbReference type="InterPro" id="IPR050653">
    <property type="entry name" value="Prot_Inhib_GrowthFact_Antg"/>
</dbReference>
<keyword evidence="3" id="KW-1015">Disulfide bond</keyword>
<dbReference type="EMBL" id="JBAMIC010004070">
    <property type="protein sequence ID" value="KAK7088634.1"/>
    <property type="molecule type" value="Genomic_DNA"/>
</dbReference>
<evidence type="ECO:0000256" key="2">
    <source>
        <dbReference type="ARBA" id="ARBA00022900"/>
    </source>
</evidence>
<dbReference type="GO" id="GO:0004867">
    <property type="term" value="F:serine-type endopeptidase inhibitor activity"/>
    <property type="evidence" value="ECO:0007669"/>
    <property type="project" value="UniProtKB-KW"/>
</dbReference>
<feature type="domain" description="Kazal-like" evidence="5">
    <location>
        <begin position="16"/>
        <end position="67"/>
    </location>
</feature>
<dbReference type="InterPro" id="IPR002350">
    <property type="entry name" value="Kazal_dom"/>
</dbReference>
<protein>
    <recommendedName>
        <fullName evidence="5">Kazal-like domain-containing protein</fullName>
    </recommendedName>
</protein>
<feature type="chain" id="PRO_5042879530" description="Kazal-like domain-containing protein" evidence="4">
    <location>
        <begin position="21"/>
        <end position="67"/>
    </location>
</feature>
<dbReference type="PROSITE" id="PS51465">
    <property type="entry name" value="KAZAL_2"/>
    <property type="match status" value="1"/>
</dbReference>
<keyword evidence="4" id="KW-0732">Signal</keyword>
<dbReference type="PANTHER" id="PTHR10913:SF45">
    <property type="entry name" value="FOLLISTATIN, ISOFORM A-RELATED"/>
    <property type="match status" value="1"/>
</dbReference>
<evidence type="ECO:0000256" key="1">
    <source>
        <dbReference type="ARBA" id="ARBA00022690"/>
    </source>
</evidence>
<evidence type="ECO:0000256" key="4">
    <source>
        <dbReference type="SAM" id="SignalP"/>
    </source>
</evidence>
<evidence type="ECO:0000259" key="5">
    <source>
        <dbReference type="PROSITE" id="PS51465"/>
    </source>
</evidence>